<accession>A0ABR0JCG7</accession>
<dbReference type="InterPro" id="IPR010730">
    <property type="entry name" value="HET"/>
</dbReference>
<evidence type="ECO:0000313" key="4">
    <source>
        <dbReference type="Proteomes" id="UP001345691"/>
    </source>
</evidence>
<organism evidence="3 4">
    <name type="scientific">Exophiala sideris</name>
    <dbReference type="NCBI Taxonomy" id="1016849"/>
    <lineage>
        <taxon>Eukaryota</taxon>
        <taxon>Fungi</taxon>
        <taxon>Dikarya</taxon>
        <taxon>Ascomycota</taxon>
        <taxon>Pezizomycotina</taxon>
        <taxon>Eurotiomycetes</taxon>
        <taxon>Chaetothyriomycetidae</taxon>
        <taxon>Chaetothyriales</taxon>
        <taxon>Herpotrichiellaceae</taxon>
        <taxon>Exophiala</taxon>
    </lineage>
</organism>
<evidence type="ECO:0000256" key="1">
    <source>
        <dbReference type="SAM" id="MobiDB-lite"/>
    </source>
</evidence>
<evidence type="ECO:0000313" key="3">
    <source>
        <dbReference type="EMBL" id="KAK5061641.1"/>
    </source>
</evidence>
<dbReference type="InterPro" id="IPR052895">
    <property type="entry name" value="HetReg/Transcr_Mod"/>
</dbReference>
<keyword evidence="4" id="KW-1185">Reference proteome</keyword>
<feature type="domain" description="Heterokaryon incompatibility" evidence="2">
    <location>
        <begin position="91"/>
        <end position="248"/>
    </location>
</feature>
<sequence>MASVEHTNDLAPVGIAEASARTPSPRDHTGWTQYKHSPLHAESNIRLFHINGCSPSHAEHDVRFFYPGNGDLHDPVSGSFEEVKLDSSRVYYALSYTWGSEPATQPVRVQDSEMRVSPNLYDALKKLRAGGYTPVWIDGLCIAQEDDDERASQVMLMQDIYGTAKLVVIDLGDNSGHDFGQMLWKLASFSENYKRSDDSLVTYNFDERDNHSQHLLKYGLPEEGDPSWGTMRSFLESPWFTRTWVLQEAVLAKDLVVYWGMNRIERTIFFHFLIMVMSFNLSRFMPASVEAPKNVGTLTRTIGRGYLIQDYWVAWHVPGLEYKEKPSLLQLAINNRGAHCSDPRDHISALLGLTCSTALSDLRPNYKETVCQTYMRAARYFVKCGEAVGLLHRAITPQRIRNLPSWVPEWDAPQGDYDQVLSGLRFHQHVSKVFRTGGTGSSTMRVEEGGYTLFIKGLLFDTVSVLGPASRIGDKTGRTDLMIEVEELGALLRTLNQGYPGDEDIADVWWRACVCDLHYSQDRKAPAEYSKLFNLSRLFHHSEAASNDLDLGTHNDLLMQVLSDLPDSHLSMTHEGAETLYTRLYTSTTEYRAACLEYLLRSRNCLTSKGYICRAPRGVEEGDFVAVFEGVEVPFLLRPVGRDQYRLMGNCYCHGIMYGEALDMPDLEVCDIEIV</sequence>
<evidence type="ECO:0000259" key="2">
    <source>
        <dbReference type="Pfam" id="PF06985"/>
    </source>
</evidence>
<dbReference type="EMBL" id="JAVRRF010000009">
    <property type="protein sequence ID" value="KAK5061641.1"/>
    <property type="molecule type" value="Genomic_DNA"/>
</dbReference>
<dbReference type="Pfam" id="PF06985">
    <property type="entry name" value="HET"/>
    <property type="match status" value="1"/>
</dbReference>
<name>A0ABR0JCG7_9EURO</name>
<dbReference type="Proteomes" id="UP001345691">
    <property type="component" value="Unassembled WGS sequence"/>
</dbReference>
<protein>
    <recommendedName>
        <fullName evidence="2">Heterokaryon incompatibility domain-containing protein</fullName>
    </recommendedName>
</protein>
<dbReference type="Pfam" id="PF26639">
    <property type="entry name" value="Het-6_barrel"/>
    <property type="match status" value="1"/>
</dbReference>
<gene>
    <name evidence="3" type="ORF">LTR69_004823</name>
</gene>
<dbReference type="PANTHER" id="PTHR24148:SF64">
    <property type="entry name" value="HETEROKARYON INCOMPATIBILITY DOMAIN-CONTAINING PROTEIN"/>
    <property type="match status" value="1"/>
</dbReference>
<reference evidence="3 4" key="1">
    <citation type="submission" date="2023-08" db="EMBL/GenBank/DDBJ databases">
        <title>Black Yeasts Isolated from many extreme environments.</title>
        <authorList>
            <person name="Coleine C."/>
            <person name="Stajich J.E."/>
            <person name="Selbmann L."/>
        </authorList>
    </citation>
    <scope>NUCLEOTIDE SEQUENCE [LARGE SCALE GENOMIC DNA]</scope>
    <source>
        <strain evidence="3 4">CCFEE 6328</strain>
    </source>
</reference>
<dbReference type="PANTHER" id="PTHR24148">
    <property type="entry name" value="ANKYRIN REPEAT DOMAIN-CONTAINING PROTEIN 39 HOMOLOG-RELATED"/>
    <property type="match status" value="1"/>
</dbReference>
<proteinExistence type="predicted"/>
<feature type="region of interest" description="Disordered" evidence="1">
    <location>
        <begin position="1"/>
        <end position="33"/>
    </location>
</feature>
<comment type="caution">
    <text evidence="3">The sequence shown here is derived from an EMBL/GenBank/DDBJ whole genome shotgun (WGS) entry which is preliminary data.</text>
</comment>